<evidence type="ECO:0000256" key="2">
    <source>
        <dbReference type="ARBA" id="ARBA00022723"/>
    </source>
</evidence>
<evidence type="ECO:0000256" key="4">
    <source>
        <dbReference type="ARBA" id="ARBA00023014"/>
    </source>
</evidence>
<name>A0A931CWP1_9BACT</name>
<proteinExistence type="predicted"/>
<evidence type="ECO:0000256" key="3">
    <source>
        <dbReference type="ARBA" id="ARBA00023004"/>
    </source>
</evidence>
<evidence type="ECO:0000313" key="7">
    <source>
        <dbReference type="Proteomes" id="UP000706172"/>
    </source>
</evidence>
<dbReference type="GO" id="GO:0051539">
    <property type="term" value="F:4 iron, 4 sulfur cluster binding"/>
    <property type="evidence" value="ECO:0007669"/>
    <property type="project" value="UniProtKB-KW"/>
</dbReference>
<dbReference type="InterPro" id="IPR050954">
    <property type="entry name" value="ET_IronSulfur_Cluster-Binding"/>
</dbReference>
<reference evidence="6" key="1">
    <citation type="submission" date="2020-07" db="EMBL/GenBank/DDBJ databases">
        <title>Severe corrosion of carbon steel in oil field produced water can be linked to methanogenic archaea containing a special type of NiFe hydrogenase.</title>
        <authorList>
            <person name="Lahme S."/>
            <person name="Mand J."/>
            <person name="Longwell J."/>
            <person name="Smith R."/>
            <person name="Enning D."/>
        </authorList>
    </citation>
    <scope>NUCLEOTIDE SEQUENCE</scope>
    <source>
        <strain evidence="6">MIC098Bin6</strain>
    </source>
</reference>
<organism evidence="6 7">
    <name type="scientific">Desulfotignum balticum</name>
    <dbReference type="NCBI Taxonomy" id="115781"/>
    <lineage>
        <taxon>Bacteria</taxon>
        <taxon>Pseudomonadati</taxon>
        <taxon>Thermodesulfobacteriota</taxon>
        <taxon>Desulfobacteria</taxon>
        <taxon>Desulfobacterales</taxon>
        <taxon>Desulfobacteraceae</taxon>
        <taxon>Desulfotignum</taxon>
    </lineage>
</organism>
<dbReference type="SUPFAM" id="SSF54862">
    <property type="entry name" value="4Fe-4S ferredoxins"/>
    <property type="match status" value="1"/>
</dbReference>
<dbReference type="Gene3D" id="3.30.70.20">
    <property type="match status" value="1"/>
</dbReference>
<sequence length="111" mass="12596">MSEYAMLIDYEYCTGCKSCEVACKQEYHRPAGRAGGVEVQEFIHRLPNDQLFITYIPTFTRACVFCAGRVKQGMAPACVKHCMANILTFGKLEDLQQQIPEKRKAILWTKG</sequence>
<keyword evidence="3" id="KW-0408">Iron</keyword>
<dbReference type="PROSITE" id="PS51379">
    <property type="entry name" value="4FE4S_FER_2"/>
    <property type="match status" value="1"/>
</dbReference>
<accession>A0A931CWP1</accession>
<evidence type="ECO:0000259" key="5">
    <source>
        <dbReference type="PROSITE" id="PS51379"/>
    </source>
</evidence>
<dbReference type="Pfam" id="PF13187">
    <property type="entry name" value="Fer4_9"/>
    <property type="match status" value="1"/>
</dbReference>
<dbReference type="Proteomes" id="UP000706172">
    <property type="component" value="Unassembled WGS sequence"/>
</dbReference>
<dbReference type="AlphaFoldDB" id="A0A931CWP1"/>
<feature type="domain" description="4Fe-4S ferredoxin-type" evidence="5">
    <location>
        <begin position="4"/>
        <end position="33"/>
    </location>
</feature>
<dbReference type="GO" id="GO:0046872">
    <property type="term" value="F:metal ion binding"/>
    <property type="evidence" value="ECO:0007669"/>
    <property type="project" value="UniProtKB-KW"/>
</dbReference>
<dbReference type="PANTHER" id="PTHR43177:SF3">
    <property type="entry name" value="PROTEIN NRFC HOMOLOG"/>
    <property type="match status" value="1"/>
</dbReference>
<dbReference type="InterPro" id="IPR017896">
    <property type="entry name" value="4Fe4S_Fe-S-bd"/>
</dbReference>
<evidence type="ECO:0000256" key="1">
    <source>
        <dbReference type="ARBA" id="ARBA00022485"/>
    </source>
</evidence>
<evidence type="ECO:0000313" key="6">
    <source>
        <dbReference type="EMBL" id="MBG0780101.1"/>
    </source>
</evidence>
<keyword evidence="2" id="KW-0479">Metal-binding</keyword>
<comment type="caution">
    <text evidence="6">The sequence shown here is derived from an EMBL/GenBank/DDBJ whole genome shotgun (WGS) entry which is preliminary data.</text>
</comment>
<dbReference type="EMBL" id="JACCQK010000579">
    <property type="protein sequence ID" value="MBG0780101.1"/>
    <property type="molecule type" value="Genomic_DNA"/>
</dbReference>
<gene>
    <name evidence="6" type="ORF">H0S81_09285</name>
</gene>
<keyword evidence="1" id="KW-0004">4Fe-4S</keyword>
<keyword evidence="4" id="KW-0411">Iron-sulfur</keyword>
<protein>
    <submittedName>
        <fullName evidence="6">Oxidoreductase</fullName>
    </submittedName>
</protein>
<dbReference type="PANTHER" id="PTHR43177">
    <property type="entry name" value="PROTEIN NRFC"/>
    <property type="match status" value="1"/>
</dbReference>